<dbReference type="GO" id="GO:0005031">
    <property type="term" value="F:tumor necrosis factor receptor activity"/>
    <property type="evidence" value="ECO:0007669"/>
    <property type="project" value="TreeGrafter"/>
</dbReference>
<dbReference type="InterPro" id="IPR022361">
    <property type="entry name" value="TNFR_11A"/>
</dbReference>
<dbReference type="AlphaFoldDB" id="A0A6J0T5P0"/>
<evidence type="ECO:0000256" key="3">
    <source>
        <dbReference type="SAM" id="Phobius"/>
    </source>
</evidence>
<dbReference type="PANTHER" id="PTHR47134">
    <property type="entry name" value="TUMOR NECROSIS FACTOR RECEPTOR SUPERFAMILY MEMBER 11A"/>
    <property type="match status" value="1"/>
</dbReference>
<feature type="signal peptide" evidence="4">
    <location>
        <begin position="1"/>
        <end position="25"/>
    </location>
</feature>
<dbReference type="GeneID" id="110075410"/>
<reference evidence="7" key="1">
    <citation type="submission" date="2025-08" db="UniProtKB">
        <authorList>
            <consortium name="RefSeq"/>
        </authorList>
    </citation>
    <scope>IDENTIFICATION</scope>
</reference>
<feature type="disulfide bond" evidence="1">
    <location>
        <begin position="43"/>
        <end position="56"/>
    </location>
</feature>
<dbReference type="InterPro" id="IPR001368">
    <property type="entry name" value="TNFR/NGFR_Cys_rich_reg"/>
</dbReference>
<organism evidence="6 7">
    <name type="scientific">Pogona vitticeps</name>
    <name type="common">central bearded dragon</name>
    <dbReference type="NCBI Taxonomy" id="103695"/>
    <lineage>
        <taxon>Eukaryota</taxon>
        <taxon>Metazoa</taxon>
        <taxon>Chordata</taxon>
        <taxon>Craniata</taxon>
        <taxon>Vertebrata</taxon>
        <taxon>Euteleostomi</taxon>
        <taxon>Lepidosauria</taxon>
        <taxon>Squamata</taxon>
        <taxon>Bifurcata</taxon>
        <taxon>Unidentata</taxon>
        <taxon>Episquamata</taxon>
        <taxon>Toxicofera</taxon>
        <taxon>Iguania</taxon>
        <taxon>Acrodonta</taxon>
        <taxon>Agamidae</taxon>
        <taxon>Amphibolurinae</taxon>
        <taxon>Pogona</taxon>
    </lineage>
</organism>
<comment type="caution">
    <text evidence="1">Lacks conserved residue(s) required for the propagation of feature annotation.</text>
</comment>
<keyword evidence="1" id="KW-1015">Disulfide bond</keyword>
<dbReference type="Pfam" id="PF00020">
    <property type="entry name" value="TNFR_c6"/>
    <property type="match status" value="1"/>
</dbReference>
<name>A0A6J0T5P0_9SAUR</name>
<dbReference type="OrthoDB" id="9889060at2759"/>
<feature type="region of interest" description="Disordered" evidence="2">
    <location>
        <begin position="643"/>
        <end position="663"/>
    </location>
</feature>
<dbReference type="GO" id="GO:0045935">
    <property type="term" value="P:positive regulation of nucleobase-containing compound metabolic process"/>
    <property type="evidence" value="ECO:0007669"/>
    <property type="project" value="UniProtKB-ARBA"/>
</dbReference>
<dbReference type="SUPFAM" id="SSF57586">
    <property type="entry name" value="TNF receptor-like"/>
    <property type="match status" value="2"/>
</dbReference>
<keyword evidence="6" id="KW-1185">Reference proteome</keyword>
<keyword evidence="3" id="KW-1133">Transmembrane helix</keyword>
<feature type="domain" description="TNFR-Cys" evidence="5">
    <location>
        <begin position="29"/>
        <end position="64"/>
    </location>
</feature>
<dbReference type="RefSeq" id="XP_020642315.2">
    <property type="nucleotide sequence ID" value="XM_020786656.2"/>
</dbReference>
<keyword evidence="3" id="KW-0812">Transmembrane</keyword>
<feature type="compositionally biased region" description="Low complexity" evidence="2">
    <location>
        <begin position="513"/>
        <end position="525"/>
    </location>
</feature>
<keyword evidence="4" id="KW-0732">Signal</keyword>
<dbReference type="GO" id="GO:0019955">
    <property type="term" value="F:cytokine binding"/>
    <property type="evidence" value="ECO:0007669"/>
    <property type="project" value="TreeGrafter"/>
</dbReference>
<dbReference type="GO" id="GO:0072674">
    <property type="term" value="P:multinuclear osteoclast differentiation"/>
    <property type="evidence" value="ECO:0007669"/>
    <property type="project" value="TreeGrafter"/>
</dbReference>
<dbReference type="SMART" id="SM00208">
    <property type="entry name" value="TNFR"/>
    <property type="match status" value="4"/>
</dbReference>
<evidence type="ECO:0000313" key="7">
    <source>
        <dbReference type="RefSeq" id="XP_020642315.2"/>
    </source>
</evidence>
<feature type="transmembrane region" description="Helical" evidence="3">
    <location>
        <begin position="205"/>
        <end position="228"/>
    </location>
</feature>
<feature type="compositionally biased region" description="Polar residues" evidence="2">
    <location>
        <begin position="485"/>
        <end position="494"/>
    </location>
</feature>
<dbReference type="KEGG" id="pvt:110075410"/>
<feature type="chain" id="PRO_5046688781" evidence="4">
    <location>
        <begin position="26"/>
        <end position="663"/>
    </location>
</feature>
<gene>
    <name evidence="7" type="primary">TNFRSF11A</name>
</gene>
<accession>A0A6J0T5P0</accession>
<dbReference type="GO" id="GO:0010557">
    <property type="term" value="P:positive regulation of macromolecule biosynthetic process"/>
    <property type="evidence" value="ECO:0007669"/>
    <property type="project" value="UniProtKB-ARBA"/>
</dbReference>
<evidence type="ECO:0000256" key="1">
    <source>
        <dbReference type="PROSITE-ProRule" id="PRU00206"/>
    </source>
</evidence>
<dbReference type="PRINTS" id="PR01974">
    <property type="entry name" value="TNFACTORR11A"/>
</dbReference>
<feature type="repeat" description="TNFR-Cys" evidence="1">
    <location>
        <begin position="29"/>
        <end position="64"/>
    </location>
</feature>
<keyword evidence="3" id="KW-0472">Membrane</keyword>
<dbReference type="GO" id="GO:0051094">
    <property type="term" value="P:positive regulation of developmental process"/>
    <property type="evidence" value="ECO:0007669"/>
    <property type="project" value="UniProtKB-ARBA"/>
</dbReference>
<dbReference type="InterPro" id="IPR041648">
    <property type="entry name" value="RANK_CRD_2"/>
</dbReference>
<dbReference type="GO" id="GO:0002376">
    <property type="term" value="P:immune system process"/>
    <property type="evidence" value="ECO:0007669"/>
    <property type="project" value="UniProtKB-KW"/>
</dbReference>
<dbReference type="GO" id="GO:0009897">
    <property type="term" value="C:external side of plasma membrane"/>
    <property type="evidence" value="ECO:0007669"/>
    <property type="project" value="TreeGrafter"/>
</dbReference>
<evidence type="ECO:0000256" key="2">
    <source>
        <dbReference type="SAM" id="MobiDB-lite"/>
    </source>
</evidence>
<dbReference type="CDD" id="cd13411">
    <property type="entry name" value="TNFRSF11A"/>
    <property type="match status" value="1"/>
</dbReference>
<dbReference type="Proteomes" id="UP001652642">
    <property type="component" value="Chromosome 4"/>
</dbReference>
<dbReference type="GO" id="GO:0006874">
    <property type="term" value="P:intracellular calcium ion homeostasis"/>
    <property type="evidence" value="ECO:0007669"/>
    <property type="project" value="UniProtKB-ARBA"/>
</dbReference>
<dbReference type="InterPro" id="IPR034040">
    <property type="entry name" value="TNFRSF11A_N"/>
</dbReference>
<protein>
    <submittedName>
        <fullName evidence="7">Tumor necrosis factor receptor superfamily member 11A isoform X1</fullName>
    </submittedName>
</protein>
<feature type="region of interest" description="Disordered" evidence="2">
    <location>
        <begin position="485"/>
        <end position="532"/>
    </location>
</feature>
<dbReference type="GO" id="GO:0006952">
    <property type="term" value="P:defense response"/>
    <property type="evidence" value="ECO:0007669"/>
    <property type="project" value="UniProtKB-ARBA"/>
</dbReference>
<dbReference type="InParanoid" id="A0A6J0T5P0"/>
<feature type="disulfide bond" evidence="1">
    <location>
        <begin position="46"/>
        <end position="64"/>
    </location>
</feature>
<evidence type="ECO:0000256" key="4">
    <source>
        <dbReference type="SAM" id="SignalP"/>
    </source>
</evidence>
<dbReference type="GO" id="GO:0070555">
    <property type="term" value="P:response to interleukin-1"/>
    <property type="evidence" value="ECO:0007669"/>
    <property type="project" value="TreeGrafter"/>
</dbReference>
<dbReference type="Pfam" id="PF18278">
    <property type="entry name" value="RANK_CRD_2"/>
    <property type="match status" value="1"/>
</dbReference>
<sequence>MALSGSCGILVGLFVFATNMQISLQVTPPCKSDQHYEYAGRCCTKCEPGKYMSAKCTAMSETVCQPCGPNEYMDVWNEEEKCLLHKICDHGRALIEVNPGNSTSQRQCACTAGYHWNEDCDCCRRNIKCPPGSGVKYPVQQNKNTVCIPCPRGYFSNVSSATEACKTWTNCTALGMEEKSPGDNRSDAVCKLQLNTQLQEETSTLFYTLIAPLLSVALIGIAVLAIYYHNKGKALKADLQYWAQEICRQIKGTKDSPSDTFVNGNVACPTGHLFLEGTCLLDLDEYSFSDDICCPHGHMNEKAGPNAIHCGSGEDFPALSLLSEDDHFRQIPTEDEYADRTPHGPHYLPLLSQPESKPVSPFSEPVEVGENDSLSQCFTGTESLAELTNCCCTDSFCGTDPIHVSSHKCMENSCHLSACSNVRDLEYQDLGASSLMLGDTNNCTACRGTYRESPSKLGNAADSFKESGPPPLTTCGLDSSFVDHNSSAGSTSARNDPCDGNGTKHQDTKRTPESNSSTSNPSAASGNVTGNGNSTFISSGQVMNFKGEIIVVYVSQNSQEGSMSPGSSDDSLGSPVQEENLNHCETFAGNTPPYKEKCAEMNSSHSMVHDEPPSTVGGFKRTFGPIIQEENHKDQDCKHLYNEASQPVQEEGKPGQFLKQALH</sequence>
<dbReference type="GO" id="GO:0001503">
    <property type="term" value="P:ossification"/>
    <property type="evidence" value="ECO:0007669"/>
    <property type="project" value="TreeGrafter"/>
</dbReference>
<dbReference type="PROSITE" id="PS50050">
    <property type="entry name" value="TNFR_NGFR_2"/>
    <property type="match status" value="1"/>
</dbReference>
<evidence type="ECO:0000259" key="5">
    <source>
        <dbReference type="PROSITE" id="PS50050"/>
    </source>
</evidence>
<feature type="compositionally biased region" description="Basic and acidic residues" evidence="2">
    <location>
        <begin position="502"/>
        <end position="512"/>
    </location>
</feature>
<dbReference type="GO" id="GO:0010468">
    <property type="term" value="P:regulation of gene expression"/>
    <property type="evidence" value="ECO:0007669"/>
    <property type="project" value="UniProtKB-ARBA"/>
</dbReference>
<keyword evidence="7" id="KW-0675">Receptor</keyword>
<dbReference type="Gene3D" id="2.10.50.10">
    <property type="entry name" value="Tumor Necrosis Factor Receptor, subunit A, domain 2"/>
    <property type="match status" value="2"/>
</dbReference>
<dbReference type="GO" id="GO:0045780">
    <property type="term" value="P:positive regulation of bone resorption"/>
    <property type="evidence" value="ECO:0007669"/>
    <property type="project" value="TreeGrafter"/>
</dbReference>
<dbReference type="InterPro" id="IPR053075">
    <property type="entry name" value="TNFRSF11A"/>
</dbReference>
<dbReference type="GO" id="GO:0023035">
    <property type="term" value="P:CD40 signaling pathway"/>
    <property type="evidence" value="ECO:0007669"/>
    <property type="project" value="UniProtKB-ARBA"/>
</dbReference>
<dbReference type="CTD" id="8792"/>
<dbReference type="PROSITE" id="PS00652">
    <property type="entry name" value="TNFR_NGFR_1"/>
    <property type="match status" value="1"/>
</dbReference>
<proteinExistence type="predicted"/>
<dbReference type="PANTHER" id="PTHR47134:SF1">
    <property type="entry name" value="TUMOR NECROSIS FACTOR RECEPTOR SUPERFAMILY MEMBER 11A"/>
    <property type="match status" value="1"/>
</dbReference>
<evidence type="ECO:0000313" key="6">
    <source>
        <dbReference type="Proteomes" id="UP001652642"/>
    </source>
</evidence>